<evidence type="ECO:0000313" key="2">
    <source>
        <dbReference type="EMBL" id="AEL27325.1"/>
    </source>
</evidence>
<accession>G0J064</accession>
<dbReference type="HOGENOM" id="CLU_1330114_0_0_10"/>
<name>G0J064_CYCMS</name>
<keyword evidence="3" id="KW-1185">Reference proteome</keyword>
<sequence>MRKTKLYNLLTTFVLIMAIIQAPLIYYYTSGLFAFIVLIPYLIMGLALTVWLLTILLKSKNSVKTRFQKIGVILTISIGSLTLFFGEDLIEKLDWHLRKKSREEIIQLIKEDKLRPNVSHNNIICTLDNWNLPPISNGGNEIAIFKMEDNKFTVEFYIDRGFLDHYSAFVYTNNKDKIQELEERMTWKKELHNNKKLEENWYRVSY</sequence>
<feature type="transmembrane region" description="Helical" evidence="1">
    <location>
        <begin position="7"/>
        <end position="26"/>
    </location>
</feature>
<keyword evidence="1" id="KW-0472">Membrane</keyword>
<protein>
    <submittedName>
        <fullName evidence="2">Uncharacterized protein</fullName>
    </submittedName>
</protein>
<dbReference type="KEGG" id="cmr:Cycma_3608"/>
<feature type="transmembrane region" description="Helical" evidence="1">
    <location>
        <begin position="32"/>
        <end position="57"/>
    </location>
</feature>
<evidence type="ECO:0000256" key="1">
    <source>
        <dbReference type="SAM" id="Phobius"/>
    </source>
</evidence>
<keyword evidence="1" id="KW-0812">Transmembrane</keyword>
<evidence type="ECO:0000313" key="3">
    <source>
        <dbReference type="Proteomes" id="UP000001635"/>
    </source>
</evidence>
<dbReference type="OrthoDB" id="839184at2"/>
<dbReference type="AlphaFoldDB" id="G0J064"/>
<feature type="transmembrane region" description="Helical" evidence="1">
    <location>
        <begin position="69"/>
        <end position="86"/>
    </location>
</feature>
<proteinExistence type="predicted"/>
<keyword evidence="1" id="KW-1133">Transmembrane helix</keyword>
<gene>
    <name evidence="2" type="ordered locus">Cycma_3608</name>
</gene>
<organism evidence="2 3">
    <name type="scientific">Cyclobacterium marinum (strain ATCC 25205 / DSM 745 / LMG 13164 / NCIMB 1802)</name>
    <name type="common">Flectobacillus marinus</name>
    <dbReference type="NCBI Taxonomy" id="880070"/>
    <lineage>
        <taxon>Bacteria</taxon>
        <taxon>Pseudomonadati</taxon>
        <taxon>Bacteroidota</taxon>
        <taxon>Cytophagia</taxon>
        <taxon>Cytophagales</taxon>
        <taxon>Cyclobacteriaceae</taxon>
        <taxon>Cyclobacterium</taxon>
    </lineage>
</organism>
<dbReference type="EMBL" id="CP002955">
    <property type="protein sequence ID" value="AEL27325.1"/>
    <property type="molecule type" value="Genomic_DNA"/>
</dbReference>
<reference evidence="3" key="1">
    <citation type="submission" date="2011-07" db="EMBL/GenBank/DDBJ databases">
        <title>The complete genome of Cyclobacterium marinum DSM 745.</title>
        <authorList>
            <person name="Lucas S."/>
            <person name="Han J."/>
            <person name="Lapidus A."/>
            <person name="Bruce D."/>
            <person name="Goodwin L."/>
            <person name="Pitluck S."/>
            <person name="Peters L."/>
            <person name="Kyrpides N."/>
            <person name="Mavromatis K."/>
            <person name="Ivanova N."/>
            <person name="Ovchinnikova G."/>
            <person name="Chertkov O."/>
            <person name="Detter J.C."/>
            <person name="Tapia R."/>
            <person name="Han C."/>
            <person name="Land M."/>
            <person name="Hauser L."/>
            <person name="Markowitz V."/>
            <person name="Cheng J.-F."/>
            <person name="Hugenholtz P."/>
            <person name="Woyke T."/>
            <person name="Wu D."/>
            <person name="Tindall B."/>
            <person name="Schuetze A."/>
            <person name="Brambilla E."/>
            <person name="Klenk H.-P."/>
            <person name="Eisen J.A."/>
        </authorList>
    </citation>
    <scope>NUCLEOTIDE SEQUENCE [LARGE SCALE GENOMIC DNA]</scope>
    <source>
        <strain evidence="3">ATCC 25205 / DSM 745 / LMG 13164 / NCIMB 1802</strain>
    </source>
</reference>
<dbReference type="Proteomes" id="UP000001635">
    <property type="component" value="Chromosome"/>
</dbReference>
<dbReference type="eggNOG" id="ENOG5032RFT">
    <property type="taxonomic scope" value="Bacteria"/>
</dbReference>